<sequence>MWRPAEILSDGAHRLAEPVGRVVAKTRVPPNFLTILGFLFNVGVAWMISRGP</sequence>
<gene>
    <name evidence="2" type="ORF">S01H1_82743</name>
</gene>
<comment type="caution">
    <text evidence="2">The sequence shown here is derived from an EMBL/GenBank/DDBJ whole genome shotgun (WGS) entry which is preliminary data.</text>
</comment>
<organism evidence="2">
    <name type="scientific">marine sediment metagenome</name>
    <dbReference type="NCBI Taxonomy" id="412755"/>
    <lineage>
        <taxon>unclassified sequences</taxon>
        <taxon>metagenomes</taxon>
        <taxon>ecological metagenomes</taxon>
    </lineage>
</organism>
<reference evidence="2" key="1">
    <citation type="journal article" date="2014" name="Front. Microbiol.">
        <title>High frequency of phylogenetically diverse reductive dehalogenase-homologous genes in deep subseafloor sedimentary metagenomes.</title>
        <authorList>
            <person name="Kawai M."/>
            <person name="Futagami T."/>
            <person name="Toyoda A."/>
            <person name="Takaki Y."/>
            <person name="Nishi S."/>
            <person name="Hori S."/>
            <person name="Arai W."/>
            <person name="Tsubouchi T."/>
            <person name="Morono Y."/>
            <person name="Uchiyama I."/>
            <person name="Ito T."/>
            <person name="Fujiyama A."/>
            <person name="Inagaki F."/>
            <person name="Takami H."/>
        </authorList>
    </citation>
    <scope>NUCLEOTIDE SEQUENCE</scope>
    <source>
        <strain evidence="2">Expedition CK06-06</strain>
    </source>
</reference>
<feature type="non-terminal residue" evidence="2">
    <location>
        <position position="52"/>
    </location>
</feature>
<dbReference type="Gene3D" id="1.20.120.1760">
    <property type="match status" value="1"/>
</dbReference>
<protein>
    <submittedName>
        <fullName evidence="2">Uncharacterized protein</fullName>
    </submittedName>
</protein>
<evidence type="ECO:0000313" key="2">
    <source>
        <dbReference type="EMBL" id="GAG51746.1"/>
    </source>
</evidence>
<keyword evidence="1" id="KW-0812">Transmembrane</keyword>
<evidence type="ECO:0000256" key="1">
    <source>
        <dbReference type="SAM" id="Phobius"/>
    </source>
</evidence>
<dbReference type="AlphaFoldDB" id="X0ZU90"/>
<name>X0ZU90_9ZZZZ</name>
<keyword evidence="1" id="KW-1133">Transmembrane helix</keyword>
<dbReference type="InterPro" id="IPR043130">
    <property type="entry name" value="CDP-OH_PTrfase_TM_dom"/>
</dbReference>
<keyword evidence="1" id="KW-0472">Membrane</keyword>
<proteinExistence type="predicted"/>
<feature type="transmembrane region" description="Helical" evidence="1">
    <location>
        <begin position="32"/>
        <end position="49"/>
    </location>
</feature>
<dbReference type="EMBL" id="BARS01056126">
    <property type="protein sequence ID" value="GAG51746.1"/>
    <property type="molecule type" value="Genomic_DNA"/>
</dbReference>
<accession>X0ZU90</accession>